<accession>A0AA49A6V2</accession>
<gene>
    <name evidence="1" type="ORF">IV454_25330</name>
</gene>
<dbReference type="Proteomes" id="UP000662888">
    <property type="component" value="Chromosome"/>
</dbReference>
<keyword evidence="2" id="KW-1185">Reference proteome</keyword>
<evidence type="ECO:0000313" key="2">
    <source>
        <dbReference type="Proteomes" id="UP000662888"/>
    </source>
</evidence>
<proteinExistence type="predicted"/>
<dbReference type="RefSeq" id="WP_206088406.1">
    <property type="nucleotide sequence ID" value="NZ_CP065053.1"/>
</dbReference>
<organism evidence="1 2">
    <name type="scientific">Massilia antarctica</name>
    <dbReference type="NCBI Taxonomy" id="2765360"/>
    <lineage>
        <taxon>Bacteria</taxon>
        <taxon>Pseudomonadati</taxon>
        <taxon>Pseudomonadota</taxon>
        <taxon>Betaproteobacteria</taxon>
        <taxon>Burkholderiales</taxon>
        <taxon>Oxalobacteraceae</taxon>
        <taxon>Telluria group</taxon>
        <taxon>Massilia</taxon>
    </lineage>
</organism>
<dbReference type="SUPFAM" id="SSF56059">
    <property type="entry name" value="Glutathione synthetase ATP-binding domain-like"/>
    <property type="match status" value="1"/>
</dbReference>
<evidence type="ECO:0000313" key="1">
    <source>
        <dbReference type="EMBL" id="QPI48798.1"/>
    </source>
</evidence>
<evidence type="ECO:0008006" key="3">
    <source>
        <dbReference type="Google" id="ProtNLM"/>
    </source>
</evidence>
<reference evidence="1 2" key="1">
    <citation type="submission" date="2020-11" db="EMBL/GenBank/DDBJ databases">
        <authorList>
            <person name="Sun Q."/>
        </authorList>
    </citation>
    <scope>NUCLEOTIDE SEQUENCE [LARGE SCALE GENOMIC DNA]</scope>
    <source>
        <strain evidence="1 2">P8398</strain>
    </source>
</reference>
<sequence>MQEFATPDSACEPGCEPGCGTLDAAQLNASCFCAGPSAGALAEALQSGSDGPQVAALIRERCPHLFAALPVFISPEQSARMAQLIGAVEEVIALPAWQDAVLADAPAIARHDPGARGVFYGYDFHVGEDAVGLIEINTNAGGALLNAALARAGHGCSAIEEAGDGAARALALEEAIVDMFRAEWRLGGRSAPLRTVVIVDDDPENQYLYPEFLLFRQLFARHDIEALIVDPSMLRWEAGSLWRGDLIVDLVYNRLTDFMLDLPAHAALRDAYLANAVVLTPHPRAHALYADKRNLALLTDDAALAALGVAAATRAILLDGIPHTELVRSNETERLWRTRRDWFFKPVAGYGGRAAYRGDKLSKRAWQDILDGDYVAQAIMAPPARTGGSAQAPDRLKFDIRSYTYDGKVQWTAARVYQGQTTNFRTPGGGFAMVYTAQG</sequence>
<dbReference type="EMBL" id="CP065053">
    <property type="protein sequence ID" value="QPI48798.1"/>
    <property type="molecule type" value="Genomic_DNA"/>
</dbReference>
<protein>
    <recommendedName>
        <fullName evidence="3">Circularly permuted type 2 ATP-grasp protein</fullName>
    </recommendedName>
</protein>
<name>A0AA49A6V2_9BURK</name>